<dbReference type="InterPro" id="IPR006674">
    <property type="entry name" value="HD_domain"/>
</dbReference>
<feature type="domain" description="HD" evidence="2">
    <location>
        <begin position="62"/>
        <end position="161"/>
    </location>
</feature>
<proteinExistence type="inferred from homology"/>
<organism evidence="3">
    <name type="scientific">marine metagenome</name>
    <dbReference type="NCBI Taxonomy" id="408172"/>
    <lineage>
        <taxon>unclassified sequences</taxon>
        <taxon>metagenomes</taxon>
        <taxon>ecological metagenomes</taxon>
    </lineage>
</organism>
<dbReference type="InterPro" id="IPR003607">
    <property type="entry name" value="HD/PDEase_dom"/>
</dbReference>
<dbReference type="PANTHER" id="PTHR21262">
    <property type="entry name" value="GUANOSINE-3',5'-BIS DIPHOSPHATE 3'-PYROPHOSPHOHYDROLASE"/>
    <property type="match status" value="1"/>
</dbReference>
<dbReference type="FunFam" id="1.10.3210.10:FF:000001">
    <property type="entry name" value="GTP pyrophosphokinase RelA"/>
    <property type="match status" value="1"/>
</dbReference>
<dbReference type="Pfam" id="PF13328">
    <property type="entry name" value="HD_4"/>
    <property type="match status" value="1"/>
</dbReference>
<reference evidence="3" key="1">
    <citation type="submission" date="2018-05" db="EMBL/GenBank/DDBJ databases">
        <authorList>
            <person name="Lanie J.A."/>
            <person name="Ng W.-L."/>
            <person name="Kazmierczak K.M."/>
            <person name="Andrzejewski T.M."/>
            <person name="Davidsen T.M."/>
            <person name="Wayne K.J."/>
            <person name="Tettelin H."/>
            <person name="Glass J.I."/>
            <person name="Rusch D."/>
            <person name="Podicherti R."/>
            <person name="Tsui H.-C.T."/>
            <person name="Winkler M.E."/>
        </authorList>
    </citation>
    <scope>NUCLEOTIDE SEQUENCE</scope>
</reference>
<dbReference type="SMART" id="SM00471">
    <property type="entry name" value="HDc"/>
    <property type="match status" value="1"/>
</dbReference>
<dbReference type="Gene3D" id="1.10.3210.10">
    <property type="entry name" value="Hypothetical protein af1432"/>
    <property type="match status" value="1"/>
</dbReference>
<accession>A0A382X5J3</accession>
<comment type="similarity">
    <text evidence="1">Belongs to the RelA/SpoT family.</text>
</comment>
<dbReference type="PANTHER" id="PTHR21262:SF31">
    <property type="entry name" value="GTP PYROPHOSPHOKINASE"/>
    <property type="match status" value="1"/>
</dbReference>
<gene>
    <name evidence="3" type="ORF">METZ01_LOCUS419290</name>
</gene>
<sequence>MATMTRVLPWRRRPREVVDETSALLTEYQAHHSGSDTSMIERAYQVALAAHAGQTRKSGEPYIHHPLSVATIVARQGLDDVTVAAALLHDAVEDTSISLEDLEQDFGPDVRLIVDGVTKLERLHFDTREEQQAASVRKMLVALAKDLRVLIIKLADRLHNMRTLAALPEHKQQR</sequence>
<evidence type="ECO:0000313" key="3">
    <source>
        <dbReference type="EMBL" id="SVD66436.1"/>
    </source>
</evidence>
<dbReference type="CDD" id="cd00077">
    <property type="entry name" value="HDc"/>
    <property type="match status" value="1"/>
</dbReference>
<dbReference type="EMBL" id="UINC01165182">
    <property type="protein sequence ID" value="SVD66436.1"/>
    <property type="molecule type" value="Genomic_DNA"/>
</dbReference>
<dbReference type="AlphaFoldDB" id="A0A382X5J3"/>
<dbReference type="GO" id="GO:0005886">
    <property type="term" value="C:plasma membrane"/>
    <property type="evidence" value="ECO:0007669"/>
    <property type="project" value="TreeGrafter"/>
</dbReference>
<dbReference type="SUPFAM" id="SSF109604">
    <property type="entry name" value="HD-domain/PDEase-like"/>
    <property type="match status" value="1"/>
</dbReference>
<evidence type="ECO:0000256" key="1">
    <source>
        <dbReference type="ARBA" id="ARBA00007476"/>
    </source>
</evidence>
<evidence type="ECO:0000259" key="2">
    <source>
        <dbReference type="PROSITE" id="PS51831"/>
    </source>
</evidence>
<dbReference type="PROSITE" id="PS51831">
    <property type="entry name" value="HD"/>
    <property type="match status" value="1"/>
</dbReference>
<name>A0A382X5J3_9ZZZZ</name>
<protein>
    <recommendedName>
        <fullName evidence="2">HD domain-containing protein</fullName>
    </recommendedName>
</protein>
<feature type="non-terminal residue" evidence="3">
    <location>
        <position position="174"/>
    </location>
</feature>